<evidence type="ECO:0000256" key="9">
    <source>
        <dbReference type="ARBA" id="ARBA00022842"/>
    </source>
</evidence>
<dbReference type="FunFam" id="2.40.50.140:FF:000024">
    <property type="entry name" value="Lysine--tRNA ligase"/>
    <property type="match status" value="1"/>
</dbReference>
<reference evidence="16" key="2">
    <citation type="journal article" date="2022" name="Microbiol. Resour. Announc.">
        <title>Metagenome Sequencing to Explore Phylogenomics of Terrestrial Cyanobacteria.</title>
        <authorList>
            <person name="Ward R.D."/>
            <person name="Stajich J.E."/>
            <person name="Johansen J.R."/>
            <person name="Huntemann M."/>
            <person name="Clum A."/>
            <person name="Foster B."/>
            <person name="Foster B."/>
            <person name="Roux S."/>
            <person name="Palaniappan K."/>
            <person name="Varghese N."/>
            <person name="Mukherjee S."/>
            <person name="Reddy T.B.K."/>
            <person name="Daum C."/>
            <person name="Copeland A."/>
            <person name="Chen I.A."/>
            <person name="Ivanova N.N."/>
            <person name="Kyrpides N.C."/>
            <person name="Shapiro N."/>
            <person name="Eloe-Fadrosh E.A."/>
            <person name="Pietrasiak N."/>
        </authorList>
    </citation>
    <scope>NUCLEOTIDE SEQUENCE</scope>
    <source>
        <strain evidence="16">GSE-NOS-MK-12-04C</strain>
    </source>
</reference>
<dbReference type="GO" id="GO:0004824">
    <property type="term" value="F:lysine-tRNA ligase activity"/>
    <property type="evidence" value="ECO:0007669"/>
    <property type="project" value="UniProtKB-UniRule"/>
</dbReference>
<dbReference type="Pfam" id="PF00152">
    <property type="entry name" value="tRNA-synt_2"/>
    <property type="match status" value="1"/>
</dbReference>
<dbReference type="PANTHER" id="PTHR42918:SF15">
    <property type="entry name" value="LYSINE--TRNA LIGASE, CHLOROPLASTIC_MITOCHONDRIAL"/>
    <property type="match status" value="1"/>
</dbReference>
<dbReference type="Gene3D" id="2.40.50.140">
    <property type="entry name" value="Nucleic acid-binding proteins"/>
    <property type="match status" value="1"/>
</dbReference>
<evidence type="ECO:0000256" key="1">
    <source>
        <dbReference type="ARBA" id="ARBA00004496"/>
    </source>
</evidence>
<keyword evidence="4 13" id="KW-0963">Cytoplasm</keyword>
<dbReference type="GO" id="GO:0005524">
    <property type="term" value="F:ATP binding"/>
    <property type="evidence" value="ECO:0007669"/>
    <property type="project" value="UniProtKB-UniRule"/>
</dbReference>
<evidence type="ECO:0000256" key="2">
    <source>
        <dbReference type="ARBA" id="ARBA00008226"/>
    </source>
</evidence>
<dbReference type="InterPro" id="IPR018149">
    <property type="entry name" value="Lys-tRNA-synth_II_C"/>
</dbReference>
<evidence type="ECO:0000256" key="6">
    <source>
        <dbReference type="ARBA" id="ARBA00022723"/>
    </source>
</evidence>
<dbReference type="Pfam" id="PF01336">
    <property type="entry name" value="tRNA_anti-codon"/>
    <property type="match status" value="1"/>
</dbReference>
<evidence type="ECO:0000256" key="13">
    <source>
        <dbReference type="HAMAP-Rule" id="MF_00252"/>
    </source>
</evidence>
<evidence type="ECO:0000313" key="16">
    <source>
        <dbReference type="EMBL" id="MBW4666248.1"/>
    </source>
</evidence>
<comment type="caution">
    <text evidence="16">The sequence shown here is derived from an EMBL/GenBank/DDBJ whole genome shotgun (WGS) entry which is preliminary data.</text>
</comment>
<dbReference type="PROSITE" id="PS50862">
    <property type="entry name" value="AA_TRNA_LIGASE_II"/>
    <property type="match status" value="1"/>
</dbReference>
<dbReference type="InterPro" id="IPR004365">
    <property type="entry name" value="NA-bd_OB_tRNA"/>
</dbReference>
<keyword evidence="5 13" id="KW-0436">Ligase</keyword>
<dbReference type="InterPro" id="IPR006195">
    <property type="entry name" value="aa-tRNA-synth_II"/>
</dbReference>
<comment type="catalytic activity">
    <reaction evidence="12 13 14">
        <text>tRNA(Lys) + L-lysine + ATP = L-lysyl-tRNA(Lys) + AMP + diphosphate</text>
        <dbReference type="Rhea" id="RHEA:20792"/>
        <dbReference type="Rhea" id="RHEA-COMP:9696"/>
        <dbReference type="Rhea" id="RHEA-COMP:9697"/>
        <dbReference type="ChEBI" id="CHEBI:30616"/>
        <dbReference type="ChEBI" id="CHEBI:32551"/>
        <dbReference type="ChEBI" id="CHEBI:33019"/>
        <dbReference type="ChEBI" id="CHEBI:78442"/>
        <dbReference type="ChEBI" id="CHEBI:78529"/>
        <dbReference type="ChEBI" id="CHEBI:456215"/>
        <dbReference type="EC" id="6.1.1.6"/>
    </reaction>
</comment>
<dbReference type="HAMAP" id="MF_00252">
    <property type="entry name" value="Lys_tRNA_synth_class2"/>
    <property type="match status" value="1"/>
</dbReference>
<dbReference type="CDD" id="cd04322">
    <property type="entry name" value="LysRS_N"/>
    <property type="match status" value="1"/>
</dbReference>
<dbReference type="InterPro" id="IPR045864">
    <property type="entry name" value="aa-tRNA-synth_II/BPL/LPL"/>
</dbReference>
<evidence type="ECO:0000256" key="4">
    <source>
        <dbReference type="ARBA" id="ARBA00022490"/>
    </source>
</evidence>
<dbReference type="InterPro" id="IPR034762">
    <property type="entry name" value="Lys-tRNA-ligase_II_bac/euk"/>
</dbReference>
<dbReference type="GO" id="GO:0006430">
    <property type="term" value="P:lysyl-tRNA aminoacylation"/>
    <property type="evidence" value="ECO:0007669"/>
    <property type="project" value="UniProtKB-UniRule"/>
</dbReference>
<keyword evidence="11 13" id="KW-0030">Aminoacyl-tRNA synthetase</keyword>
<evidence type="ECO:0000256" key="5">
    <source>
        <dbReference type="ARBA" id="ARBA00022598"/>
    </source>
</evidence>
<dbReference type="NCBIfam" id="TIGR00499">
    <property type="entry name" value="lysS_bact"/>
    <property type="match status" value="1"/>
</dbReference>
<evidence type="ECO:0000256" key="12">
    <source>
        <dbReference type="ARBA" id="ARBA00048573"/>
    </source>
</evidence>
<evidence type="ECO:0000259" key="15">
    <source>
        <dbReference type="PROSITE" id="PS50862"/>
    </source>
</evidence>
<keyword evidence="9 13" id="KW-0460">Magnesium</keyword>
<keyword evidence="8 13" id="KW-0067">ATP-binding</keyword>
<dbReference type="PANTHER" id="PTHR42918">
    <property type="entry name" value="LYSYL-TRNA SYNTHETASE"/>
    <property type="match status" value="1"/>
</dbReference>
<evidence type="ECO:0000256" key="8">
    <source>
        <dbReference type="ARBA" id="ARBA00022840"/>
    </source>
</evidence>
<reference evidence="16" key="1">
    <citation type="submission" date="2021-05" db="EMBL/GenBank/DDBJ databases">
        <authorList>
            <person name="Pietrasiak N."/>
            <person name="Ward R."/>
            <person name="Stajich J.E."/>
            <person name="Kurbessoian T."/>
        </authorList>
    </citation>
    <scope>NUCLEOTIDE SEQUENCE</scope>
    <source>
        <strain evidence="16">GSE-NOS-MK-12-04C</strain>
    </source>
</reference>
<dbReference type="SUPFAM" id="SSF55681">
    <property type="entry name" value="Class II aaRS and biotin synthetases"/>
    <property type="match status" value="1"/>
</dbReference>
<accession>A0A951QJP2</accession>
<feature type="binding site" evidence="13">
    <location>
        <position position="408"/>
    </location>
    <ligand>
        <name>Mg(2+)</name>
        <dbReference type="ChEBI" id="CHEBI:18420"/>
        <label>1</label>
    </ligand>
</feature>
<protein>
    <recommendedName>
        <fullName evidence="13">Lysine--tRNA ligase</fullName>
        <ecNumber evidence="13">6.1.1.6</ecNumber>
    </recommendedName>
    <alternativeName>
        <fullName evidence="13">Lysyl-tRNA synthetase</fullName>
        <shortName evidence="13">LysRS</shortName>
    </alternativeName>
</protein>
<dbReference type="PRINTS" id="PR00982">
    <property type="entry name" value="TRNASYNTHLYS"/>
</dbReference>
<organism evidence="16 17">
    <name type="scientific">Cyanomargarita calcarea GSE-NOS-MK-12-04C</name>
    <dbReference type="NCBI Taxonomy" id="2839659"/>
    <lineage>
        <taxon>Bacteria</taxon>
        <taxon>Bacillati</taxon>
        <taxon>Cyanobacteriota</taxon>
        <taxon>Cyanophyceae</taxon>
        <taxon>Nostocales</taxon>
        <taxon>Cyanomargaritaceae</taxon>
        <taxon>Cyanomargarita</taxon>
    </lineage>
</organism>
<comment type="cofactor">
    <cofactor evidence="13 14">
        <name>Mg(2+)</name>
        <dbReference type="ChEBI" id="CHEBI:18420"/>
    </cofactor>
    <text evidence="13 14">Binds 3 Mg(2+) ions per subunit.</text>
</comment>
<gene>
    <name evidence="13 16" type="primary">lysS</name>
    <name evidence="16" type="ORF">KME60_02100</name>
</gene>
<dbReference type="PIRSF" id="PIRSF039101">
    <property type="entry name" value="LysRS2"/>
    <property type="match status" value="1"/>
</dbReference>
<sequence length="507" mass="57206">MSDDIRATRLEKVEQLRQLGINPYAYRWESTHHAAKLQEEFADLPNGEEVNVEVAIAGRIMTRRVFGKLAFFTLQDETGTIQLYLDKNRIVESMANIDADAFNHLKNLSDAGDILGATGTIKRTEKGELSVYVKQYTFLTKSLLPLPDKWHGLTDVEKRYRQRYVDLIVNPEVRQSFRRRAQITAGIRRYLEQRDFLEIETPVLQSEAGGADARPFTTYHNTLEMELYLRIATELHLKRLIVGGFEKVFELGRVFRNEGVSTRHNPEFTTIEVYQAYADYNDMMALTEGIVTTVAEDVLGTLQITYQGTEIDLTPPWRRVTMHDAVKEATGLDFNSFQSLDDAKNKSKNADIPGVEKCESIGKLLVLAFEEKVETSLIQPTFVIDYPIENSPLSKPHRSKPGLVERFELFVVGRETANSFSELTDPIDQRQRLEAQAARKAAGDLEAQGVDEDFLTALEYGMPPTGGLGIGIDRLVMFLTDCASIRDAIAFPLLKPEKSDSLPESAT</sequence>
<name>A0A951QJP2_9CYAN</name>
<keyword evidence="7 13" id="KW-0547">Nucleotide-binding</keyword>
<evidence type="ECO:0000256" key="3">
    <source>
        <dbReference type="ARBA" id="ARBA00011738"/>
    </source>
</evidence>
<evidence type="ECO:0000256" key="11">
    <source>
        <dbReference type="ARBA" id="ARBA00023146"/>
    </source>
</evidence>
<dbReference type="SUPFAM" id="SSF50249">
    <property type="entry name" value="Nucleic acid-binding proteins"/>
    <property type="match status" value="1"/>
</dbReference>
<dbReference type="Gene3D" id="3.30.930.10">
    <property type="entry name" value="Bira Bifunctional Protein, Domain 2"/>
    <property type="match status" value="1"/>
</dbReference>
<dbReference type="GO" id="GO:0000049">
    <property type="term" value="F:tRNA binding"/>
    <property type="evidence" value="ECO:0007669"/>
    <property type="project" value="TreeGrafter"/>
</dbReference>
<keyword evidence="10 13" id="KW-0648">Protein biosynthesis</keyword>
<evidence type="ECO:0000256" key="10">
    <source>
        <dbReference type="ARBA" id="ARBA00022917"/>
    </source>
</evidence>
<dbReference type="NCBIfam" id="NF001756">
    <property type="entry name" value="PRK00484.1"/>
    <property type="match status" value="1"/>
</dbReference>
<dbReference type="EC" id="6.1.1.6" evidence="13"/>
<comment type="subcellular location">
    <subcellularLocation>
        <location evidence="1 13">Cytoplasm</location>
    </subcellularLocation>
</comment>
<dbReference type="InterPro" id="IPR044136">
    <property type="entry name" value="Lys-tRNA-ligase_II_N"/>
</dbReference>
<feature type="binding site" evidence="13">
    <location>
        <position position="415"/>
    </location>
    <ligand>
        <name>Mg(2+)</name>
        <dbReference type="ChEBI" id="CHEBI:18420"/>
        <label>1</label>
    </ligand>
</feature>
<evidence type="ECO:0000313" key="17">
    <source>
        <dbReference type="Proteomes" id="UP000729701"/>
    </source>
</evidence>
<dbReference type="GO" id="GO:0005829">
    <property type="term" value="C:cytosol"/>
    <property type="evidence" value="ECO:0007669"/>
    <property type="project" value="TreeGrafter"/>
</dbReference>
<feature type="binding site" evidence="13">
    <location>
        <position position="415"/>
    </location>
    <ligand>
        <name>Mg(2+)</name>
        <dbReference type="ChEBI" id="CHEBI:18420"/>
        <label>2</label>
    </ligand>
</feature>
<feature type="domain" description="Aminoacyl-transfer RNA synthetases class-II family profile" evidence="15">
    <location>
        <begin position="177"/>
        <end position="496"/>
    </location>
</feature>
<keyword evidence="6 13" id="KW-0479">Metal-binding</keyword>
<dbReference type="InterPro" id="IPR012340">
    <property type="entry name" value="NA-bd_OB-fold"/>
</dbReference>
<evidence type="ECO:0000256" key="14">
    <source>
        <dbReference type="RuleBase" id="RU000336"/>
    </source>
</evidence>
<dbReference type="EMBL" id="JAHHGZ010000002">
    <property type="protein sequence ID" value="MBW4666248.1"/>
    <property type="molecule type" value="Genomic_DNA"/>
</dbReference>
<dbReference type="InterPro" id="IPR004364">
    <property type="entry name" value="Aa-tRNA-synt_II"/>
</dbReference>
<dbReference type="CDD" id="cd00775">
    <property type="entry name" value="LysRS_core"/>
    <property type="match status" value="1"/>
</dbReference>
<proteinExistence type="inferred from homology"/>
<dbReference type="InterPro" id="IPR002313">
    <property type="entry name" value="Lys-tRNA-ligase_II"/>
</dbReference>
<dbReference type="FunFam" id="3.30.930.10:FF:000067">
    <property type="entry name" value="Lysine--tRNA ligase"/>
    <property type="match status" value="1"/>
</dbReference>
<comment type="subunit">
    <text evidence="3 13">Homodimer.</text>
</comment>
<evidence type="ECO:0000256" key="7">
    <source>
        <dbReference type="ARBA" id="ARBA00022741"/>
    </source>
</evidence>
<comment type="similarity">
    <text evidence="2 13">Belongs to the class-II aminoacyl-tRNA synthetase family.</text>
</comment>
<dbReference type="Proteomes" id="UP000729701">
    <property type="component" value="Unassembled WGS sequence"/>
</dbReference>
<dbReference type="AlphaFoldDB" id="A0A951QJP2"/>
<dbReference type="GO" id="GO:0000287">
    <property type="term" value="F:magnesium ion binding"/>
    <property type="evidence" value="ECO:0007669"/>
    <property type="project" value="UniProtKB-UniRule"/>
</dbReference>